<comment type="caution">
    <text evidence="2">The sequence shown here is derived from an EMBL/GenBank/DDBJ whole genome shotgun (WGS) entry which is preliminary data.</text>
</comment>
<organism evidence="2 3">
    <name type="scientific">Candidatus Scalindua rubra</name>
    <dbReference type="NCBI Taxonomy" id="1872076"/>
    <lineage>
        <taxon>Bacteria</taxon>
        <taxon>Pseudomonadati</taxon>
        <taxon>Planctomycetota</taxon>
        <taxon>Candidatus Brocadiia</taxon>
        <taxon>Candidatus Brocadiales</taxon>
        <taxon>Candidatus Scalinduaceae</taxon>
        <taxon>Candidatus Scalindua</taxon>
    </lineage>
</organism>
<sequence length="60" mass="6930">MKKRLLTVVEASSYLGISVHTLYSWVSQKKIDYIKIGRLTKFDLKVINKFIENNSVEAVN</sequence>
<feature type="domain" description="Helix-turn-helix" evidence="1">
    <location>
        <begin position="5"/>
        <end position="55"/>
    </location>
</feature>
<dbReference type="NCBIfam" id="TIGR01764">
    <property type="entry name" value="excise"/>
    <property type="match status" value="1"/>
</dbReference>
<dbReference type="EMBL" id="MAYW01000022">
    <property type="protein sequence ID" value="ODS33663.1"/>
    <property type="molecule type" value="Genomic_DNA"/>
</dbReference>
<name>A0A1E3XDH8_9BACT</name>
<evidence type="ECO:0000313" key="3">
    <source>
        <dbReference type="Proteomes" id="UP000094056"/>
    </source>
</evidence>
<dbReference type="GO" id="GO:0003677">
    <property type="term" value="F:DNA binding"/>
    <property type="evidence" value="ECO:0007669"/>
    <property type="project" value="InterPro"/>
</dbReference>
<dbReference type="Proteomes" id="UP000094056">
    <property type="component" value="Unassembled WGS sequence"/>
</dbReference>
<accession>A0A1E3XDH8</accession>
<dbReference type="InterPro" id="IPR041657">
    <property type="entry name" value="HTH_17"/>
</dbReference>
<evidence type="ECO:0000259" key="1">
    <source>
        <dbReference type="Pfam" id="PF12728"/>
    </source>
</evidence>
<proteinExistence type="predicted"/>
<dbReference type="Pfam" id="PF12728">
    <property type="entry name" value="HTH_17"/>
    <property type="match status" value="1"/>
</dbReference>
<dbReference type="SUPFAM" id="SSF46955">
    <property type="entry name" value="Putative DNA-binding domain"/>
    <property type="match status" value="1"/>
</dbReference>
<reference evidence="2 3" key="1">
    <citation type="submission" date="2016-07" db="EMBL/GenBank/DDBJ databases">
        <title>Draft genome of Scalindua rubra, obtained from a brine-seawater interface in the Red Sea, sheds light on salt adaptation in anammox bacteria.</title>
        <authorList>
            <person name="Speth D.R."/>
            <person name="Lagkouvardos I."/>
            <person name="Wang Y."/>
            <person name="Qian P.-Y."/>
            <person name="Dutilh B.E."/>
            <person name="Jetten M.S."/>
        </authorList>
    </citation>
    <scope>NUCLEOTIDE SEQUENCE [LARGE SCALE GENOMIC DNA]</scope>
    <source>
        <strain evidence="2">BSI-1</strain>
    </source>
</reference>
<protein>
    <submittedName>
        <fullName evidence="2">Putative phage transcriptional regulator</fullName>
    </submittedName>
</protein>
<dbReference type="AlphaFoldDB" id="A0A1E3XDH8"/>
<gene>
    <name evidence="2" type="ORF">SCARUB_01183</name>
</gene>
<dbReference type="InterPro" id="IPR010093">
    <property type="entry name" value="SinI_DNA-bd"/>
</dbReference>
<evidence type="ECO:0000313" key="2">
    <source>
        <dbReference type="EMBL" id="ODS33663.1"/>
    </source>
</evidence>
<dbReference type="InterPro" id="IPR009061">
    <property type="entry name" value="DNA-bd_dom_put_sf"/>
</dbReference>